<dbReference type="Pfam" id="PF03830">
    <property type="entry name" value="PTSIIB_sorb"/>
    <property type="match status" value="1"/>
</dbReference>
<evidence type="ECO:0000256" key="6">
    <source>
        <dbReference type="ARBA" id="ARBA00022683"/>
    </source>
</evidence>
<dbReference type="InterPro" id="IPR036667">
    <property type="entry name" value="PTS_IIB_sorbose-sp_sf"/>
</dbReference>
<dbReference type="EMBL" id="BDOR01000012">
    <property type="protein sequence ID" value="GBF02565.1"/>
    <property type="molecule type" value="Genomic_DNA"/>
</dbReference>
<comment type="caution">
    <text evidence="9">The sequence shown here is derived from an EMBL/GenBank/DDBJ whole genome shotgun (WGS) entry which is preliminary data.</text>
</comment>
<accession>A0ABQ0NBX3</accession>
<evidence type="ECO:0000256" key="1">
    <source>
        <dbReference type="ARBA" id="ARBA00004496"/>
    </source>
</evidence>
<reference evidence="9 10" key="1">
    <citation type="submission" date="2017-04" db="EMBL/GenBank/DDBJ databases">
        <title>In vitro and in silico characterization of Lactobacillus paraplantarum D2-1, a starter culture for soymilk fermentation.</title>
        <authorList>
            <person name="Endo A."/>
            <person name="Sasaki F."/>
            <person name="Maeno S."/>
            <person name="Kanesaki Y."/>
            <person name="Kubota E."/>
            <person name="Torres G.A."/>
            <person name="Tomita S."/>
            <person name="Nakagawa J."/>
        </authorList>
    </citation>
    <scope>NUCLEOTIDE SEQUENCE [LARGE SCALE GENOMIC DNA]</scope>
    <source>
        <strain evidence="9 10">D2-1</strain>
    </source>
</reference>
<evidence type="ECO:0000256" key="3">
    <source>
        <dbReference type="ARBA" id="ARBA00022490"/>
    </source>
</evidence>
<gene>
    <name evidence="9" type="ORF">LPPLD21_02115</name>
</gene>
<evidence type="ECO:0000256" key="4">
    <source>
        <dbReference type="ARBA" id="ARBA00022597"/>
    </source>
</evidence>
<dbReference type="SUPFAM" id="SSF52728">
    <property type="entry name" value="PTS IIb component"/>
    <property type="match status" value="1"/>
</dbReference>
<evidence type="ECO:0000259" key="8">
    <source>
        <dbReference type="PROSITE" id="PS51101"/>
    </source>
</evidence>
<name>A0ABQ0NBX3_9LACO</name>
<organism evidence="9 10">
    <name type="scientific">Lactiplantibacillus paraplantarum</name>
    <dbReference type="NCBI Taxonomy" id="60520"/>
    <lineage>
        <taxon>Bacteria</taxon>
        <taxon>Bacillati</taxon>
        <taxon>Bacillota</taxon>
        <taxon>Bacilli</taxon>
        <taxon>Lactobacillales</taxon>
        <taxon>Lactobacillaceae</taxon>
        <taxon>Lactiplantibacillus</taxon>
    </lineage>
</organism>
<dbReference type="InterPro" id="IPR004720">
    <property type="entry name" value="PTS_IIB_sorbose-sp"/>
</dbReference>
<protein>
    <submittedName>
        <fullName evidence="9">Mannose/fructose/sorbose-specific PTS system IIB component</fullName>
    </submittedName>
</protein>
<evidence type="ECO:0000256" key="7">
    <source>
        <dbReference type="ARBA" id="ARBA00022777"/>
    </source>
</evidence>
<evidence type="ECO:0000313" key="9">
    <source>
        <dbReference type="EMBL" id="GBF02565.1"/>
    </source>
</evidence>
<feature type="domain" description="PTS EIIB type-4" evidence="8">
    <location>
        <begin position="1"/>
        <end position="159"/>
    </location>
</feature>
<keyword evidence="2" id="KW-0813">Transport</keyword>
<comment type="subcellular location">
    <subcellularLocation>
        <location evidence="1">Cytoplasm</location>
    </subcellularLocation>
</comment>
<evidence type="ECO:0000313" key="10">
    <source>
        <dbReference type="Proteomes" id="UP000236162"/>
    </source>
</evidence>
<dbReference type="Proteomes" id="UP000236162">
    <property type="component" value="Unassembled WGS sequence"/>
</dbReference>
<dbReference type="CDD" id="cd00001">
    <property type="entry name" value="PTS_IIB_man"/>
    <property type="match status" value="1"/>
</dbReference>
<evidence type="ECO:0000256" key="2">
    <source>
        <dbReference type="ARBA" id="ARBA00022448"/>
    </source>
</evidence>
<keyword evidence="5" id="KW-0808">Transferase</keyword>
<keyword evidence="10" id="KW-1185">Reference proteome</keyword>
<keyword evidence="4" id="KW-0762">Sugar transport</keyword>
<keyword evidence="7" id="KW-0418">Kinase</keyword>
<keyword evidence="6" id="KW-0598">Phosphotransferase system</keyword>
<proteinExistence type="predicted"/>
<dbReference type="RefSeq" id="WP_103127135.1">
    <property type="nucleotide sequence ID" value="NZ_BDOR01000012.1"/>
</dbReference>
<keyword evidence="3" id="KW-0963">Cytoplasm</keyword>
<dbReference type="Gene3D" id="3.40.35.10">
    <property type="entry name" value="Phosphotransferase system, sorbose subfamily IIB component"/>
    <property type="match status" value="1"/>
</dbReference>
<sequence>MQGFVNIRIDDRLIHGQVATRWATGLRVNRIMVIDNDVANDDVQKSILRMAAPSGISTSIITEEKAITNIKAGKYDKQRVLLVVRQPRVLLNLVEAGLDIQKINIGNMSNREDTVQVKKSVSLTVEERQDIEALIAKGVKVTAQMVPDDAEADFAKFLK</sequence>
<evidence type="ECO:0000256" key="5">
    <source>
        <dbReference type="ARBA" id="ARBA00022679"/>
    </source>
</evidence>
<dbReference type="PROSITE" id="PS51101">
    <property type="entry name" value="PTS_EIIB_TYPE_4"/>
    <property type="match status" value="1"/>
</dbReference>